<dbReference type="InterPro" id="IPR000326">
    <property type="entry name" value="PAP2/HPO"/>
</dbReference>
<evidence type="ECO:0000259" key="7">
    <source>
        <dbReference type="SMART" id="SM00014"/>
    </source>
</evidence>
<dbReference type="GO" id="GO:0008195">
    <property type="term" value="F:phosphatidate phosphatase activity"/>
    <property type="evidence" value="ECO:0007669"/>
    <property type="project" value="TreeGrafter"/>
</dbReference>
<feature type="transmembrane region" description="Helical" evidence="6">
    <location>
        <begin position="308"/>
        <end position="331"/>
    </location>
</feature>
<comment type="subcellular location">
    <subcellularLocation>
        <location evidence="1">Membrane</location>
        <topology evidence="1">Multi-pass membrane protein</topology>
    </subcellularLocation>
</comment>
<dbReference type="Pfam" id="PF01569">
    <property type="entry name" value="PAP2"/>
    <property type="match status" value="1"/>
</dbReference>
<feature type="transmembrane region" description="Helical" evidence="6">
    <location>
        <begin position="82"/>
        <end position="103"/>
    </location>
</feature>
<dbReference type="EMBL" id="GFPF01008507">
    <property type="protein sequence ID" value="MAA19653.1"/>
    <property type="molecule type" value="Transcribed_RNA"/>
</dbReference>
<accession>A0A224YZA9</accession>
<name>A0A224YZA9_9ACAR</name>
<dbReference type="PANTHER" id="PTHR10165:SF103">
    <property type="entry name" value="PHOSPHOLIPID PHOSPHATASE HOMOLOG 1.2 HOMOLOG"/>
    <property type="match status" value="1"/>
</dbReference>
<protein>
    <submittedName>
        <fullName evidence="8">Protein containing PAP2 domain</fullName>
    </submittedName>
</protein>
<dbReference type="GO" id="GO:0046839">
    <property type="term" value="P:phospholipid dephosphorylation"/>
    <property type="evidence" value="ECO:0007669"/>
    <property type="project" value="TreeGrafter"/>
</dbReference>
<evidence type="ECO:0000256" key="2">
    <source>
        <dbReference type="ARBA" id="ARBA00008816"/>
    </source>
</evidence>
<dbReference type="SUPFAM" id="SSF48317">
    <property type="entry name" value="Acid phosphatase/Vanadium-dependent haloperoxidase"/>
    <property type="match status" value="1"/>
</dbReference>
<feature type="transmembrane region" description="Helical" evidence="6">
    <location>
        <begin position="133"/>
        <end position="151"/>
    </location>
</feature>
<proteinExistence type="inferred from homology"/>
<evidence type="ECO:0000256" key="5">
    <source>
        <dbReference type="ARBA" id="ARBA00023136"/>
    </source>
</evidence>
<keyword evidence="4 6" id="KW-1133">Transmembrane helix</keyword>
<feature type="domain" description="Phosphatidic acid phosphatase type 2/haloperoxidase" evidence="7">
    <location>
        <begin position="168"/>
        <end position="327"/>
    </location>
</feature>
<comment type="similarity">
    <text evidence="2">Belongs to the PA-phosphatase related phosphoesterase family.</text>
</comment>
<evidence type="ECO:0000256" key="1">
    <source>
        <dbReference type="ARBA" id="ARBA00004141"/>
    </source>
</evidence>
<dbReference type="InterPro" id="IPR043216">
    <property type="entry name" value="PAP-like"/>
</dbReference>
<feature type="transmembrane region" description="Helical" evidence="6">
    <location>
        <begin position="210"/>
        <end position="233"/>
    </location>
</feature>
<dbReference type="InterPro" id="IPR036938">
    <property type="entry name" value="PAP2/HPO_sf"/>
</dbReference>
<evidence type="ECO:0000313" key="8">
    <source>
        <dbReference type="EMBL" id="MAA19653.1"/>
    </source>
</evidence>
<feature type="transmembrane region" description="Helical" evidence="6">
    <location>
        <begin position="284"/>
        <end position="302"/>
    </location>
</feature>
<sequence length="332" mass="35971">MELSSTTSNQTVVELEVPAADKTDQELLGNGGTDASTLTDDVSSLQGSQRVKKSRRSVASLLVVFLDALVPARTLVELATEVLLAALAVYVVLSISGAFQVGSSPGMWRPAFRCDDPSLQSPFLAESVRTRDLVIFVVTLPPAMLLVLEFRRSGAPLRDRFFWSGRMLRRYLVGLLLVTTATQLLKDAVAEKRPYFLDACKPVFRNQRNATLLCQASMVAVLPTVTTASPLITDYVCSGPPRDVLRAFDSFPSGHSSVSCFVGFFLVGYLVWRGDAVAPAAARVLLVALLIASAVAVSLSRIVERMHFWWDVGVGGALGLTMAVVFVLWPFS</sequence>
<organism evidence="8">
    <name type="scientific">Rhipicephalus zambeziensis</name>
    <dbReference type="NCBI Taxonomy" id="60191"/>
    <lineage>
        <taxon>Eukaryota</taxon>
        <taxon>Metazoa</taxon>
        <taxon>Ecdysozoa</taxon>
        <taxon>Arthropoda</taxon>
        <taxon>Chelicerata</taxon>
        <taxon>Arachnida</taxon>
        <taxon>Acari</taxon>
        <taxon>Parasitiformes</taxon>
        <taxon>Ixodida</taxon>
        <taxon>Ixodoidea</taxon>
        <taxon>Ixodidae</taxon>
        <taxon>Rhipicephalinae</taxon>
        <taxon>Rhipicephalus</taxon>
        <taxon>Rhipicephalus</taxon>
    </lineage>
</organism>
<dbReference type="GO" id="GO:0006644">
    <property type="term" value="P:phospholipid metabolic process"/>
    <property type="evidence" value="ECO:0007669"/>
    <property type="project" value="InterPro"/>
</dbReference>
<dbReference type="GO" id="GO:0005886">
    <property type="term" value="C:plasma membrane"/>
    <property type="evidence" value="ECO:0007669"/>
    <property type="project" value="TreeGrafter"/>
</dbReference>
<reference evidence="8" key="1">
    <citation type="journal article" date="2017" name="Parasit. Vectors">
        <title>Sialotranscriptomics of Rhipicephalus zambeziensis reveals intricate expression profiles of secretory proteins and suggests tight temporal transcriptional regulation during blood-feeding.</title>
        <authorList>
            <person name="de Castro M.H."/>
            <person name="de Klerk D."/>
            <person name="Pienaar R."/>
            <person name="Rees D.J.G."/>
            <person name="Mans B.J."/>
        </authorList>
    </citation>
    <scope>NUCLEOTIDE SEQUENCE</scope>
    <source>
        <tissue evidence="8">Salivary glands</tissue>
    </source>
</reference>
<keyword evidence="5 6" id="KW-0472">Membrane</keyword>
<dbReference type="PANTHER" id="PTHR10165">
    <property type="entry name" value="LIPID PHOSPHATE PHOSPHATASE"/>
    <property type="match status" value="1"/>
</dbReference>
<dbReference type="SMART" id="SM00014">
    <property type="entry name" value="acidPPc"/>
    <property type="match status" value="1"/>
</dbReference>
<dbReference type="AlphaFoldDB" id="A0A224YZA9"/>
<dbReference type="Gene3D" id="1.20.144.10">
    <property type="entry name" value="Phosphatidic acid phosphatase type 2/haloperoxidase"/>
    <property type="match status" value="1"/>
</dbReference>
<evidence type="ECO:0000256" key="4">
    <source>
        <dbReference type="ARBA" id="ARBA00022989"/>
    </source>
</evidence>
<dbReference type="GO" id="GO:0007165">
    <property type="term" value="P:signal transduction"/>
    <property type="evidence" value="ECO:0007669"/>
    <property type="project" value="TreeGrafter"/>
</dbReference>
<evidence type="ECO:0000256" key="3">
    <source>
        <dbReference type="ARBA" id="ARBA00022692"/>
    </source>
</evidence>
<evidence type="ECO:0000256" key="6">
    <source>
        <dbReference type="SAM" id="Phobius"/>
    </source>
</evidence>
<feature type="transmembrane region" description="Helical" evidence="6">
    <location>
        <begin position="253"/>
        <end position="272"/>
    </location>
</feature>
<keyword evidence="3 6" id="KW-0812">Transmembrane</keyword>